<organism evidence="1 2">
    <name type="scientific">Aurantimonas manganoxydans (strain ATCC BAA-1229 / DSM 21871 / SI85-9A1)</name>
    <dbReference type="NCBI Taxonomy" id="287752"/>
    <lineage>
        <taxon>Bacteria</taxon>
        <taxon>Pseudomonadati</taxon>
        <taxon>Pseudomonadota</taxon>
        <taxon>Alphaproteobacteria</taxon>
        <taxon>Hyphomicrobiales</taxon>
        <taxon>Aurantimonadaceae</taxon>
        <taxon>Aurantimonas</taxon>
    </lineage>
</organism>
<dbReference type="EMBL" id="AAPJ01000005">
    <property type="protein sequence ID" value="EAS49369.1"/>
    <property type="molecule type" value="Genomic_DNA"/>
</dbReference>
<gene>
    <name evidence="1" type="ORF">SI859A1_02972</name>
</gene>
<dbReference type="HOGENOM" id="CLU_123885_1_0_5"/>
<accession>Q1YG56</accession>
<protein>
    <recommendedName>
        <fullName evidence="3">Fe-S oxidoreductase</fullName>
    </recommendedName>
</protein>
<evidence type="ECO:0000313" key="1">
    <source>
        <dbReference type="EMBL" id="EAS49369.1"/>
    </source>
</evidence>
<keyword evidence="2" id="KW-1185">Reference proteome</keyword>
<sequence length="149" mass="15924">MVRFHMVSRQPTIRRMVHVQASRVPDALTAPAQAARTPAMTPSDAVFDCQACGACCAYSADWPRFSIESDAALDLIPAALVASDLSGMRCENDRCAALSGVVGTGTVCTIYALRPQVCRECVPGGEDCRMARQRFGLDCDRLPATGEAV</sequence>
<dbReference type="BioCyc" id="AURANTIMONAS:SI859A1_02972-MONOMER"/>
<proteinExistence type="predicted"/>
<dbReference type="InterPro" id="IPR005358">
    <property type="entry name" value="Puta_zinc/iron-chelating_dom"/>
</dbReference>
<evidence type="ECO:0008006" key="3">
    <source>
        <dbReference type="Google" id="ProtNLM"/>
    </source>
</evidence>
<reference evidence="1 2" key="1">
    <citation type="journal article" date="2008" name="Appl. Environ. Microbiol.">
        <title>Genomic insights into Mn(II) oxidation by the marine alphaproteobacterium Aurantimonas sp. strain SI85-9A1.</title>
        <authorList>
            <person name="Dick G.J."/>
            <person name="Podell S."/>
            <person name="Johnson H.A."/>
            <person name="Rivera-Espinoza Y."/>
            <person name="Bernier-Latmani R."/>
            <person name="McCarthy J.K."/>
            <person name="Torpey J.W."/>
            <person name="Clement B.G."/>
            <person name="Gaasterland T."/>
            <person name="Tebo B.M."/>
        </authorList>
    </citation>
    <scope>NUCLEOTIDE SEQUENCE [LARGE SCALE GENOMIC DNA]</scope>
    <source>
        <strain evidence="1 2">SI85-9A1</strain>
    </source>
</reference>
<comment type="caution">
    <text evidence="1">The sequence shown here is derived from an EMBL/GenBank/DDBJ whole genome shotgun (WGS) entry which is preliminary data.</text>
</comment>
<dbReference type="Proteomes" id="UP000000321">
    <property type="component" value="Unassembled WGS sequence"/>
</dbReference>
<evidence type="ECO:0000313" key="2">
    <source>
        <dbReference type="Proteomes" id="UP000000321"/>
    </source>
</evidence>
<name>Q1YG56_AURMS</name>
<dbReference type="AlphaFoldDB" id="Q1YG56"/>
<dbReference type="Pfam" id="PF03692">
    <property type="entry name" value="CxxCxxCC"/>
    <property type="match status" value="1"/>
</dbReference>